<evidence type="ECO:0000259" key="2">
    <source>
        <dbReference type="SMART" id="SM00955"/>
    </source>
</evidence>
<organism evidence="3 4">
    <name type="scientific">Leucocoprinus birnbaumii</name>
    <dbReference type="NCBI Taxonomy" id="56174"/>
    <lineage>
        <taxon>Eukaryota</taxon>
        <taxon>Fungi</taxon>
        <taxon>Dikarya</taxon>
        <taxon>Basidiomycota</taxon>
        <taxon>Agaricomycotina</taxon>
        <taxon>Agaricomycetes</taxon>
        <taxon>Agaricomycetidae</taxon>
        <taxon>Agaricales</taxon>
        <taxon>Agaricineae</taxon>
        <taxon>Agaricaceae</taxon>
        <taxon>Leucocoprinus</taxon>
    </lineage>
</organism>
<dbReference type="InterPro" id="IPR012340">
    <property type="entry name" value="NA-bd_OB-fold"/>
</dbReference>
<dbReference type="Pfam" id="PF00773">
    <property type="entry name" value="RNB"/>
    <property type="match status" value="1"/>
</dbReference>
<dbReference type="InterPro" id="IPR001900">
    <property type="entry name" value="RNase_II/R"/>
</dbReference>
<dbReference type="PANTHER" id="PTHR23355">
    <property type="entry name" value="RIBONUCLEASE"/>
    <property type="match status" value="1"/>
</dbReference>
<dbReference type="GO" id="GO:0003723">
    <property type="term" value="F:RNA binding"/>
    <property type="evidence" value="ECO:0007669"/>
    <property type="project" value="InterPro"/>
</dbReference>
<keyword evidence="4" id="KW-1185">Reference proteome</keyword>
<comment type="caution">
    <text evidence="3">The sequence shown here is derived from an EMBL/GenBank/DDBJ whole genome shotgun (WGS) entry which is preliminary data.</text>
</comment>
<feature type="compositionally biased region" description="Low complexity" evidence="1">
    <location>
        <begin position="37"/>
        <end position="48"/>
    </location>
</feature>
<proteinExistence type="predicted"/>
<evidence type="ECO:0000313" key="4">
    <source>
        <dbReference type="Proteomes" id="UP001213000"/>
    </source>
</evidence>
<dbReference type="AlphaFoldDB" id="A0AAD5VJE1"/>
<dbReference type="GO" id="GO:0000932">
    <property type="term" value="C:P-body"/>
    <property type="evidence" value="ECO:0007669"/>
    <property type="project" value="TreeGrafter"/>
</dbReference>
<dbReference type="SMART" id="SM00955">
    <property type="entry name" value="RNB"/>
    <property type="match status" value="1"/>
</dbReference>
<sequence>MKFTNRHFEFRSAAAMHRTVVRASARSFSANQARYASSSSSSSPSPSSTTPYPIPTIKNNHQRQHQFFQQDRAPGAGGKAKKNLIFANRNHARMTEELVRRARAKEGGGWKHARKQKTPTTAAEKLLSDLNATVKSKQEARVSQEREVFDSTELADTDESEETRFTPEAPLGSFVEIRRNEVIEYGVVAGSGFKDRQWQLSVITPSGESWSVLKEDCYFTIPNLCSRDLAIRCGMEAQPANEVQLQARVEVLRRMRRMTTEVENAMVGVSRQLNTVYEAVRARNPKEWSEVTMSEIAQIVHKNPTSVEIYATHKVLMGAPIRFVASASYPVTQLLSVRPREEVEDLTRVIEWVREKNSILDEFADKGLAIAEQQRRIAAESMTEPPTVAPGEHTWTANEMTIIRFLRASLRHGRAVQMDPYTVPLGYILRRLYGIDMLAHGDDYVQQFLVGIGVLAPWSDLVINDRKNKFDLESNPTVLERRESAILRALENSKAPTPVHPEDFYPADPLASIRHDWGDMPAYVIDDFGAEELDDALSVERIPNEPDNYWIHVHIADPAALIPPTNFLAEKAAEQHETWYMVNKSFPLFPNCIVHHPTRGLSLGTLSKNGLPENVLTFSAKVDSKGEFLDYAVRAGLIRNVKLLNYDSINAKLGIVSGWPRYPFGNEPAKPPLLDIDDSIASDLRLLLDYALRQTTKRIDMNWFQFIRTNCEISRASTFPDEADLNNIASRLYRGFPKLTYQITSIGSDSEPGSRYLVAETMKLAAKVASMWFHDRDIPMIRRCSNPMVPSSEEAIQALLEMRNDQGLVAEEGLLKHIIYQPAGYYSTKPAMHWGIGVPDGQGYARVTSPLRRYGDLVAHWQIHRALIQEKRGQKMTGLYDTEWMEKAAIRIAMKEQYSKGTNRRHNRYWALMYIKRWREMFADGKNRDLWPMDKDGNPIEDPLGNLEGYFVTMPKLNRLSKEIQAQVQIPSLGIKEYLSEATLKDLGFPEIGNILPVKVRDIHLGVKPTMTLGVDFSRRSSM</sequence>
<evidence type="ECO:0000313" key="3">
    <source>
        <dbReference type="EMBL" id="KAJ3559847.1"/>
    </source>
</evidence>
<dbReference type="SUPFAM" id="SSF50249">
    <property type="entry name" value="Nucleic acid-binding proteins"/>
    <property type="match status" value="1"/>
</dbReference>
<evidence type="ECO:0000256" key="1">
    <source>
        <dbReference type="SAM" id="MobiDB-lite"/>
    </source>
</evidence>
<dbReference type="Proteomes" id="UP001213000">
    <property type="component" value="Unassembled WGS sequence"/>
</dbReference>
<reference evidence="3" key="1">
    <citation type="submission" date="2022-07" db="EMBL/GenBank/DDBJ databases">
        <title>Genome Sequence of Leucocoprinus birnbaumii.</title>
        <authorList>
            <person name="Buettner E."/>
        </authorList>
    </citation>
    <scope>NUCLEOTIDE SEQUENCE</scope>
    <source>
        <strain evidence="3">VT141</strain>
    </source>
</reference>
<dbReference type="InterPro" id="IPR050180">
    <property type="entry name" value="RNR_Ribonuclease"/>
</dbReference>
<gene>
    <name evidence="3" type="ORF">NP233_g11165</name>
</gene>
<dbReference type="GO" id="GO:0006402">
    <property type="term" value="P:mRNA catabolic process"/>
    <property type="evidence" value="ECO:0007669"/>
    <property type="project" value="TreeGrafter"/>
</dbReference>
<accession>A0AAD5VJE1</accession>
<dbReference type="GO" id="GO:0000175">
    <property type="term" value="F:3'-5'-RNA exonuclease activity"/>
    <property type="evidence" value="ECO:0007669"/>
    <property type="project" value="TreeGrafter"/>
</dbReference>
<feature type="domain" description="RNB" evidence="2">
    <location>
        <begin position="514"/>
        <end position="869"/>
    </location>
</feature>
<name>A0AAD5VJE1_9AGAR</name>
<feature type="region of interest" description="Disordered" evidence="1">
    <location>
        <begin position="35"/>
        <end position="57"/>
    </location>
</feature>
<dbReference type="EMBL" id="JANIEX010001271">
    <property type="protein sequence ID" value="KAJ3559847.1"/>
    <property type="molecule type" value="Genomic_DNA"/>
</dbReference>
<dbReference type="PANTHER" id="PTHR23355:SF65">
    <property type="entry name" value="EXORIBONUCLEASE CYT-4, PUTATIVE (AFU_ORTHOLOGUE AFUA_7G01550)-RELATED"/>
    <property type="match status" value="1"/>
</dbReference>
<protein>
    <recommendedName>
        <fullName evidence="2">RNB domain-containing protein</fullName>
    </recommendedName>
</protein>